<name>A0A419SEK9_9BACL</name>
<keyword evidence="2" id="KW-0784">Thiamine biosynthesis</keyword>
<dbReference type="GO" id="GO:0005737">
    <property type="term" value="C:cytoplasm"/>
    <property type="evidence" value="ECO:0007669"/>
    <property type="project" value="TreeGrafter"/>
</dbReference>
<dbReference type="CDD" id="cd00564">
    <property type="entry name" value="TMP_TenI"/>
    <property type="match status" value="1"/>
</dbReference>
<evidence type="ECO:0000256" key="1">
    <source>
        <dbReference type="ARBA" id="ARBA00004948"/>
    </source>
</evidence>
<dbReference type="Pfam" id="PF02581">
    <property type="entry name" value="TMP-TENI"/>
    <property type="match status" value="1"/>
</dbReference>
<accession>A0A419SEK9</accession>
<sequence>MSGPELHLISDGKKTLTQFAKIAAEVQSFVTHFHLREKAKSAKEIWDGIQILLKLGIPKEKIVVNDRVDLALAANVSGVQLAYHSLEPQFVRQRFPQLRIGCSVHSEQEAMEMERQQADYVIYGHIFESGSKQGLEGRGIEALASVVNSVRIPVIAIGGISPINVPLVLQAGAAGIAVMSGILDHVDPTAVAEQYALALRMQR</sequence>
<dbReference type="PANTHER" id="PTHR20857">
    <property type="entry name" value="THIAMINE-PHOSPHATE PYROPHOSPHORYLASE"/>
    <property type="match status" value="1"/>
</dbReference>
<dbReference type="OrthoDB" id="9815348at2"/>
<dbReference type="GO" id="GO:0009228">
    <property type="term" value="P:thiamine biosynthetic process"/>
    <property type="evidence" value="ECO:0007669"/>
    <property type="project" value="UniProtKB-KW"/>
</dbReference>
<dbReference type="Proteomes" id="UP000284219">
    <property type="component" value="Unassembled WGS sequence"/>
</dbReference>
<keyword evidence="5" id="KW-1185">Reference proteome</keyword>
<reference evidence="4 5" key="1">
    <citation type="submission" date="2016-08" db="EMBL/GenBank/DDBJ databases">
        <title>Novel Firmicute Genomes.</title>
        <authorList>
            <person name="Poppleton D.I."/>
            <person name="Gribaldo S."/>
        </authorList>
    </citation>
    <scope>NUCLEOTIDE SEQUENCE [LARGE SCALE GENOMIC DNA]</scope>
    <source>
        <strain evidence="4 5">RAOx-1</strain>
    </source>
</reference>
<dbReference type="PANTHER" id="PTHR20857:SF22">
    <property type="entry name" value="THIAZOLE TAUTOMERASE"/>
    <property type="match status" value="1"/>
</dbReference>
<dbReference type="InterPro" id="IPR013785">
    <property type="entry name" value="Aldolase_TIM"/>
</dbReference>
<dbReference type="GO" id="GO:0004789">
    <property type="term" value="F:thiamine-phosphate diphosphorylase activity"/>
    <property type="evidence" value="ECO:0007669"/>
    <property type="project" value="TreeGrafter"/>
</dbReference>
<dbReference type="RefSeq" id="WP_120190882.1">
    <property type="nucleotide sequence ID" value="NZ_MCHY01000011.1"/>
</dbReference>
<evidence type="ECO:0000259" key="3">
    <source>
        <dbReference type="Pfam" id="PF02581"/>
    </source>
</evidence>
<dbReference type="Gene3D" id="3.20.20.70">
    <property type="entry name" value="Aldolase class I"/>
    <property type="match status" value="1"/>
</dbReference>
<dbReference type="InterPro" id="IPR022998">
    <property type="entry name" value="ThiamineP_synth_TenI"/>
</dbReference>
<dbReference type="EMBL" id="MCHY01000011">
    <property type="protein sequence ID" value="RKD21765.1"/>
    <property type="molecule type" value="Genomic_DNA"/>
</dbReference>
<proteinExistence type="predicted"/>
<organism evidence="4 5">
    <name type="scientific">Ammoniphilus oxalaticus</name>
    <dbReference type="NCBI Taxonomy" id="66863"/>
    <lineage>
        <taxon>Bacteria</taxon>
        <taxon>Bacillati</taxon>
        <taxon>Bacillota</taxon>
        <taxon>Bacilli</taxon>
        <taxon>Bacillales</taxon>
        <taxon>Paenibacillaceae</taxon>
        <taxon>Aneurinibacillus group</taxon>
        <taxon>Ammoniphilus</taxon>
    </lineage>
</organism>
<evidence type="ECO:0000313" key="5">
    <source>
        <dbReference type="Proteomes" id="UP000284219"/>
    </source>
</evidence>
<evidence type="ECO:0000313" key="4">
    <source>
        <dbReference type="EMBL" id="RKD21765.1"/>
    </source>
</evidence>
<comment type="caution">
    <text evidence="4">The sequence shown here is derived from an EMBL/GenBank/DDBJ whole genome shotgun (WGS) entry which is preliminary data.</text>
</comment>
<evidence type="ECO:0000256" key="2">
    <source>
        <dbReference type="ARBA" id="ARBA00022977"/>
    </source>
</evidence>
<dbReference type="NCBIfam" id="NF005819">
    <property type="entry name" value="PRK07695.1"/>
    <property type="match status" value="1"/>
</dbReference>
<protein>
    <submittedName>
        <fullName evidence="4">Thiamine phosphate synthase</fullName>
    </submittedName>
</protein>
<comment type="pathway">
    <text evidence="1">Cofactor biosynthesis; thiamine diphosphate biosynthesis.</text>
</comment>
<dbReference type="SUPFAM" id="SSF51391">
    <property type="entry name" value="Thiamin phosphate synthase"/>
    <property type="match status" value="1"/>
</dbReference>
<gene>
    <name evidence="4" type="ORF">BEP19_14175</name>
</gene>
<dbReference type="AlphaFoldDB" id="A0A419SEK9"/>
<feature type="domain" description="Thiamine phosphate synthase/TenI" evidence="3">
    <location>
        <begin position="7"/>
        <end position="182"/>
    </location>
</feature>
<dbReference type="InterPro" id="IPR036206">
    <property type="entry name" value="ThiamineP_synth_sf"/>
</dbReference>